<feature type="binding site" evidence="9">
    <location>
        <position position="24"/>
    </location>
    <ligand>
        <name>Mg(2+)</name>
        <dbReference type="ChEBI" id="CHEBI:18420"/>
        <note>catalytic</note>
    </ligand>
</feature>
<dbReference type="EMBL" id="LEKT01000072">
    <property type="protein sequence ID" value="KMO85342.1"/>
    <property type="molecule type" value="Genomic_DNA"/>
</dbReference>
<dbReference type="PATRIC" id="fig|1122219.3.peg.3178"/>
<comment type="subunit">
    <text evidence="9">Homodimer, forms a heterotetramer with a Cas1 homodimer.</text>
</comment>
<dbReference type="GO" id="GO:0004521">
    <property type="term" value="F:RNA endonuclease activity"/>
    <property type="evidence" value="ECO:0007669"/>
    <property type="project" value="InterPro"/>
</dbReference>
<evidence type="ECO:0000256" key="2">
    <source>
        <dbReference type="ARBA" id="ARBA00009959"/>
    </source>
</evidence>
<name>A0A0J6WU91_9FIRM</name>
<dbReference type="NCBIfam" id="TIGR01573">
    <property type="entry name" value="cas2"/>
    <property type="match status" value="1"/>
</dbReference>
<keyword evidence="6 9" id="KW-0378">Hydrolase</keyword>
<evidence type="ECO:0000313" key="10">
    <source>
        <dbReference type="EMBL" id="KMO85342.1"/>
    </source>
</evidence>
<comment type="function">
    <text evidence="9">CRISPR (clustered regularly interspaced short palindromic repeat), is an adaptive immune system that provides protection against mobile genetic elements (viruses, transposable elements and conjugative plasmids). CRISPR clusters contain sequences complementary to antecedent mobile elements and target invading nucleic acids. CRISPR clusters are transcribed and processed into CRISPR RNA (crRNA). Functions as a ssRNA-specific endoribonuclease. Involved in the integration of spacer DNA into the CRISPR cassette.</text>
</comment>
<protein>
    <recommendedName>
        <fullName evidence="9">CRISPR-associated endoribonuclease Cas2</fullName>
        <ecNumber evidence="9">3.1.-.-</ecNumber>
    </recommendedName>
</protein>
<dbReference type="Proteomes" id="UP000036503">
    <property type="component" value="Unassembled WGS sequence"/>
</dbReference>
<dbReference type="InterPro" id="IPR019199">
    <property type="entry name" value="Virulence_VapD/CRISPR_Cas2"/>
</dbReference>
<comment type="cofactor">
    <cofactor evidence="1 9">
        <name>Mg(2+)</name>
        <dbReference type="ChEBI" id="CHEBI:18420"/>
    </cofactor>
</comment>
<evidence type="ECO:0000313" key="11">
    <source>
        <dbReference type="Proteomes" id="UP000036503"/>
    </source>
</evidence>
<proteinExistence type="inferred from homology"/>
<accession>A0A0J6WU91</accession>
<dbReference type="InParanoid" id="A0A0J6WU91"/>
<dbReference type="CDD" id="cd09725">
    <property type="entry name" value="Cas2_I_II_III"/>
    <property type="match status" value="1"/>
</dbReference>
<keyword evidence="4 9" id="KW-0479">Metal-binding</keyword>
<evidence type="ECO:0000256" key="6">
    <source>
        <dbReference type="ARBA" id="ARBA00022801"/>
    </source>
</evidence>
<dbReference type="Gene3D" id="3.30.70.240">
    <property type="match status" value="1"/>
</dbReference>
<keyword evidence="3 9" id="KW-0540">Nuclease</keyword>
<dbReference type="GO" id="GO:0016787">
    <property type="term" value="F:hydrolase activity"/>
    <property type="evidence" value="ECO:0007669"/>
    <property type="project" value="UniProtKB-KW"/>
</dbReference>
<dbReference type="EC" id="3.1.-.-" evidence="9"/>
<evidence type="ECO:0000256" key="4">
    <source>
        <dbReference type="ARBA" id="ARBA00022723"/>
    </source>
</evidence>
<evidence type="ECO:0000256" key="7">
    <source>
        <dbReference type="ARBA" id="ARBA00022842"/>
    </source>
</evidence>
<keyword evidence="11" id="KW-1185">Reference proteome</keyword>
<evidence type="ECO:0000256" key="5">
    <source>
        <dbReference type="ARBA" id="ARBA00022759"/>
    </source>
</evidence>
<dbReference type="AlphaFoldDB" id="A0A0J6WU91"/>
<evidence type="ECO:0000256" key="9">
    <source>
        <dbReference type="HAMAP-Rule" id="MF_01471"/>
    </source>
</evidence>
<dbReference type="OrthoDB" id="9798176at2"/>
<sequence length="104" mass="12230">MDDTQEYEFISTTSKRFIILIIYDIVDNKRRNAMVHFLEKYGLRVQKSAFEAYVTKNKYEKLAQESSEIIDTETDSLRIYLLADHTSVRSWGIGDTHTEDVIIF</sequence>
<dbReference type="SUPFAM" id="SSF143430">
    <property type="entry name" value="TTP0101/SSO1404-like"/>
    <property type="match status" value="1"/>
</dbReference>
<comment type="caution">
    <text evidence="10">The sequence shown here is derived from an EMBL/GenBank/DDBJ whole genome shotgun (WGS) entry which is preliminary data.</text>
</comment>
<gene>
    <name evidence="9" type="primary">cas2</name>
    <name evidence="10" type="ORF">AB840_14115</name>
</gene>
<dbReference type="PANTHER" id="PTHR34405:SF3">
    <property type="entry name" value="CRISPR-ASSOCIATED ENDORIBONUCLEASE CAS2 3"/>
    <property type="match status" value="1"/>
</dbReference>
<dbReference type="InterPro" id="IPR021127">
    <property type="entry name" value="CRISPR_associated_Cas2"/>
</dbReference>
<organism evidence="10 11">
    <name type="scientific">Megasphaera cerevisiae DSM 20462</name>
    <dbReference type="NCBI Taxonomy" id="1122219"/>
    <lineage>
        <taxon>Bacteria</taxon>
        <taxon>Bacillati</taxon>
        <taxon>Bacillota</taxon>
        <taxon>Negativicutes</taxon>
        <taxon>Veillonellales</taxon>
        <taxon>Veillonellaceae</taxon>
        <taxon>Megasphaera</taxon>
    </lineage>
</organism>
<dbReference type="Pfam" id="PF09827">
    <property type="entry name" value="CRISPR_Cas2"/>
    <property type="match status" value="1"/>
</dbReference>
<dbReference type="PANTHER" id="PTHR34405">
    <property type="entry name" value="CRISPR-ASSOCIATED ENDORIBONUCLEASE CAS2"/>
    <property type="match status" value="1"/>
</dbReference>
<dbReference type="HAMAP" id="MF_01471">
    <property type="entry name" value="Cas2"/>
    <property type="match status" value="1"/>
</dbReference>
<dbReference type="GO" id="GO:0046872">
    <property type="term" value="F:metal ion binding"/>
    <property type="evidence" value="ECO:0007669"/>
    <property type="project" value="UniProtKB-UniRule"/>
</dbReference>
<dbReference type="RefSeq" id="WP_048515487.1">
    <property type="nucleotide sequence ID" value="NZ_FUXD01000065.1"/>
</dbReference>
<reference evidence="10 11" key="1">
    <citation type="submission" date="2015-06" db="EMBL/GenBank/DDBJ databases">
        <title>Draft genome sequence of beer spoilage bacterium Megasphaera cerevisiae type strain 20462.</title>
        <authorList>
            <person name="Kutumbaka K."/>
            <person name="Pasmowitz J."/>
            <person name="Mategko J."/>
            <person name="Reyes D."/>
            <person name="Friedrich A."/>
            <person name="Han S."/>
            <person name="Martens-Habbena W."/>
            <person name="Neal-McKinney J."/>
            <person name="Janagama H.K."/>
            <person name="Nadala C."/>
            <person name="Samadpour M."/>
        </authorList>
    </citation>
    <scope>NUCLEOTIDE SEQUENCE [LARGE SCALE GENOMIC DNA]</scope>
    <source>
        <strain evidence="10 11">DSM 20462</strain>
    </source>
</reference>
<evidence type="ECO:0000256" key="8">
    <source>
        <dbReference type="ARBA" id="ARBA00023118"/>
    </source>
</evidence>
<keyword evidence="5 9" id="KW-0255">Endonuclease</keyword>
<keyword evidence="8 9" id="KW-0051">Antiviral defense</keyword>
<dbReference type="GO" id="GO:0043571">
    <property type="term" value="P:maintenance of CRISPR repeat elements"/>
    <property type="evidence" value="ECO:0007669"/>
    <property type="project" value="UniProtKB-UniRule"/>
</dbReference>
<evidence type="ECO:0000256" key="3">
    <source>
        <dbReference type="ARBA" id="ARBA00022722"/>
    </source>
</evidence>
<comment type="similarity">
    <text evidence="2 9">Belongs to the CRISPR-associated endoribonuclease Cas2 protein family.</text>
</comment>
<evidence type="ECO:0000256" key="1">
    <source>
        <dbReference type="ARBA" id="ARBA00001946"/>
    </source>
</evidence>
<keyword evidence="7 9" id="KW-0460">Magnesium</keyword>
<dbReference type="GO" id="GO:0051607">
    <property type="term" value="P:defense response to virus"/>
    <property type="evidence" value="ECO:0007669"/>
    <property type="project" value="UniProtKB-UniRule"/>
</dbReference>